<organism evidence="2 3">
    <name type="scientific">Antarctobacter heliothermus</name>
    <dbReference type="NCBI Taxonomy" id="74033"/>
    <lineage>
        <taxon>Bacteria</taxon>
        <taxon>Pseudomonadati</taxon>
        <taxon>Pseudomonadota</taxon>
        <taxon>Alphaproteobacteria</taxon>
        <taxon>Rhodobacterales</taxon>
        <taxon>Roseobacteraceae</taxon>
        <taxon>Antarctobacter</taxon>
    </lineage>
</organism>
<name>A0A222E2D3_9RHOB</name>
<keyword evidence="1" id="KW-0472">Membrane</keyword>
<evidence type="ECO:0000313" key="3">
    <source>
        <dbReference type="Proteomes" id="UP000203589"/>
    </source>
</evidence>
<sequence length="56" mass="6435">MILCLELASIWLIYLCFGWLAAFEIPLWLSTFIVIAVDRATSAVADIARHRRELLE</sequence>
<dbReference type="EMBL" id="CP022540">
    <property type="protein sequence ID" value="ASP20336.1"/>
    <property type="molecule type" value="Genomic_DNA"/>
</dbReference>
<evidence type="ECO:0000313" key="2">
    <source>
        <dbReference type="EMBL" id="ASP20336.1"/>
    </source>
</evidence>
<feature type="transmembrane region" description="Helical" evidence="1">
    <location>
        <begin position="12"/>
        <end position="37"/>
    </location>
</feature>
<evidence type="ECO:0000256" key="1">
    <source>
        <dbReference type="SAM" id="Phobius"/>
    </source>
</evidence>
<keyword evidence="1" id="KW-0812">Transmembrane</keyword>
<keyword evidence="3" id="KW-1185">Reference proteome</keyword>
<proteinExistence type="predicted"/>
<gene>
    <name evidence="2" type="ORF">ANTHELSMS3_01641</name>
</gene>
<keyword evidence="1" id="KW-1133">Transmembrane helix</keyword>
<dbReference type="AlphaFoldDB" id="A0A222E2D3"/>
<dbReference type="KEGG" id="aht:ANTHELSMS3_01641"/>
<reference evidence="2 3" key="1">
    <citation type="submission" date="2017-07" db="EMBL/GenBank/DDBJ databases">
        <title>Genome Sequence of Antarctobacter heliothermus Strain SMS3 Isolated from a culture of the Diatom Skeletonema marinoi.</title>
        <authorList>
            <person name="Topel M."/>
            <person name="Pinder M.I.M."/>
            <person name="Johansson O.N."/>
            <person name="Kourtchenko O."/>
            <person name="Godhe A."/>
            <person name="Clarke A.K."/>
        </authorList>
    </citation>
    <scope>NUCLEOTIDE SEQUENCE [LARGE SCALE GENOMIC DNA]</scope>
    <source>
        <strain evidence="2 3">SMS3</strain>
    </source>
</reference>
<protein>
    <submittedName>
        <fullName evidence="2">Uncharacterized protein</fullName>
    </submittedName>
</protein>
<accession>A0A222E2D3</accession>
<dbReference type="Proteomes" id="UP000203589">
    <property type="component" value="Chromosome"/>
</dbReference>
<dbReference type="RefSeq" id="WP_157733446.1">
    <property type="nucleotide sequence ID" value="NZ_CP022540.1"/>
</dbReference>